<protein>
    <submittedName>
        <fullName evidence="1">Uncharacterized protein</fullName>
    </submittedName>
</protein>
<dbReference type="Proteomes" id="UP001549134">
    <property type="component" value="Unassembled WGS sequence"/>
</dbReference>
<name>A0ABV2ERC7_9STRE</name>
<comment type="caution">
    <text evidence="1">The sequence shown here is derived from an EMBL/GenBank/DDBJ whole genome shotgun (WGS) entry which is preliminary data.</text>
</comment>
<organism evidence="1 2">
    <name type="scientific">Streptococcus parasuis</name>
    <dbReference type="NCBI Taxonomy" id="1501662"/>
    <lineage>
        <taxon>Bacteria</taxon>
        <taxon>Bacillati</taxon>
        <taxon>Bacillota</taxon>
        <taxon>Bacilli</taxon>
        <taxon>Lactobacillales</taxon>
        <taxon>Streptococcaceae</taxon>
        <taxon>Streptococcus</taxon>
    </lineage>
</organism>
<gene>
    <name evidence="1" type="ORF">ABID50_000827</name>
</gene>
<reference evidence="1 2" key="1">
    <citation type="submission" date="2024-06" db="EMBL/GenBank/DDBJ databases">
        <title>Genomic Encyclopedia of Type Strains, Phase IV (KMG-IV): sequencing the most valuable type-strain genomes for metagenomic binning, comparative biology and taxonomic classification.</title>
        <authorList>
            <person name="Goeker M."/>
        </authorList>
    </citation>
    <scope>NUCLEOTIDE SEQUENCE [LARGE SCALE GENOMIC DNA]</scope>
    <source>
        <strain evidence="1 2">DSM 29126</strain>
    </source>
</reference>
<evidence type="ECO:0000313" key="2">
    <source>
        <dbReference type="Proteomes" id="UP001549134"/>
    </source>
</evidence>
<proteinExistence type="predicted"/>
<sequence length="43" mass="4852">MNINNKKKLLTQVQVLQGESSLPSYSLYSILSFGISYSVMNRV</sequence>
<evidence type="ECO:0000313" key="1">
    <source>
        <dbReference type="EMBL" id="MET3533671.1"/>
    </source>
</evidence>
<accession>A0ABV2ERC7</accession>
<dbReference type="EMBL" id="JBEPLX010000007">
    <property type="protein sequence ID" value="MET3533671.1"/>
    <property type="molecule type" value="Genomic_DNA"/>
</dbReference>
<keyword evidence="2" id="KW-1185">Reference proteome</keyword>